<keyword evidence="7" id="KW-1185">Reference proteome</keyword>
<dbReference type="Proteomes" id="UP001179614">
    <property type="component" value="Chromosome"/>
</dbReference>
<name>A0ABY7MBH9_9BRAD</name>
<keyword evidence="2" id="KW-0645">Protease</keyword>
<sequence length="307" mass="31985">MTLLMPHIASRLFGAELMVDPGKLQAFLIGLGARIVDGGVTLPGIAAVNHVAFEHGRPSDAMGKLGDPIGSAYERANAGDRLVQRVGNVGVIGIEGTLVHKGKFIGQSSGETSYEGLQAQIARAGRDPNIKGVAFEVDSFGGEVNGAFETAAMIGQLSAQKPTIAILTDFSLSAGYLLASQARQIVMPETGAAGSIGVITMHADMSKKLEQDGVKITLITSGKHKADGNPTEPLPDDLRASLQARVDRRRDAFAAAVASGRGSRLSVQKALATEAQVYHGEDAVTSGLVDGIIDPQVAFSEFVKSVN</sequence>
<dbReference type="InterPro" id="IPR029045">
    <property type="entry name" value="ClpP/crotonase-like_dom_sf"/>
</dbReference>
<evidence type="ECO:0000256" key="4">
    <source>
        <dbReference type="ARBA" id="ARBA00022825"/>
    </source>
</evidence>
<dbReference type="InterPro" id="IPR002142">
    <property type="entry name" value="Peptidase_S49"/>
</dbReference>
<feature type="domain" description="Peptidase S49" evidence="5">
    <location>
        <begin position="157"/>
        <end position="296"/>
    </location>
</feature>
<dbReference type="PANTHER" id="PTHR33209">
    <property type="entry name" value="PROTEASE 4"/>
    <property type="match status" value="1"/>
</dbReference>
<dbReference type="Pfam" id="PF01343">
    <property type="entry name" value="Peptidase_S49"/>
    <property type="match status" value="1"/>
</dbReference>
<dbReference type="SUPFAM" id="SSF52096">
    <property type="entry name" value="ClpP/crotonase"/>
    <property type="match status" value="1"/>
</dbReference>
<gene>
    <name evidence="6" type="ORF">I3J27_21475</name>
</gene>
<proteinExistence type="inferred from homology"/>
<keyword evidence="4" id="KW-0720">Serine protease</keyword>
<dbReference type="Gene3D" id="6.20.330.10">
    <property type="match status" value="1"/>
</dbReference>
<dbReference type="Gene3D" id="3.90.226.10">
    <property type="entry name" value="2-enoyl-CoA Hydratase, Chain A, domain 1"/>
    <property type="match status" value="1"/>
</dbReference>
<comment type="similarity">
    <text evidence="1">Belongs to the peptidase S49 family.</text>
</comment>
<evidence type="ECO:0000256" key="2">
    <source>
        <dbReference type="ARBA" id="ARBA00022670"/>
    </source>
</evidence>
<dbReference type="InterPro" id="IPR033855">
    <property type="entry name" value="Protein_C"/>
</dbReference>
<accession>A0ABY7MBH9</accession>
<organism evidence="6 7">
    <name type="scientific">Bradyrhizobium xenonodulans</name>
    <dbReference type="NCBI Taxonomy" id="2736875"/>
    <lineage>
        <taxon>Bacteria</taxon>
        <taxon>Pseudomonadati</taxon>
        <taxon>Pseudomonadota</taxon>
        <taxon>Alphaproteobacteria</taxon>
        <taxon>Hyphomicrobiales</taxon>
        <taxon>Nitrobacteraceae</taxon>
        <taxon>Bradyrhizobium</taxon>
    </lineage>
</organism>
<evidence type="ECO:0000259" key="5">
    <source>
        <dbReference type="Pfam" id="PF01343"/>
    </source>
</evidence>
<protein>
    <submittedName>
        <fullName evidence="6">S49 family peptidase</fullName>
    </submittedName>
</protein>
<evidence type="ECO:0000256" key="3">
    <source>
        <dbReference type="ARBA" id="ARBA00022801"/>
    </source>
</evidence>
<evidence type="ECO:0000256" key="1">
    <source>
        <dbReference type="ARBA" id="ARBA00008683"/>
    </source>
</evidence>
<reference evidence="6" key="1">
    <citation type="submission" date="2021-12" db="EMBL/GenBank/DDBJ databases">
        <title>Bradyrhizobium xenonodulans sp. nov.</title>
        <authorList>
            <person name="Claassens R."/>
            <person name="Venter S.N."/>
            <person name="Beukes C.W."/>
            <person name="Stepkowski T."/>
            <person name="Steenkamp E.T."/>
        </authorList>
    </citation>
    <scope>NUCLEOTIDE SEQUENCE</scope>
    <source>
        <strain evidence="6">14AB</strain>
    </source>
</reference>
<dbReference type="EMBL" id="CP089391">
    <property type="protein sequence ID" value="WBL75606.1"/>
    <property type="molecule type" value="Genomic_DNA"/>
</dbReference>
<evidence type="ECO:0000313" key="6">
    <source>
        <dbReference type="EMBL" id="WBL75606.1"/>
    </source>
</evidence>
<dbReference type="PANTHER" id="PTHR33209:SF1">
    <property type="entry name" value="PEPTIDASE S49 DOMAIN-CONTAINING PROTEIN"/>
    <property type="match status" value="1"/>
</dbReference>
<keyword evidence="3" id="KW-0378">Hydrolase</keyword>
<evidence type="ECO:0000313" key="7">
    <source>
        <dbReference type="Proteomes" id="UP001179614"/>
    </source>
</evidence>
<dbReference type="RefSeq" id="WP_270160429.1">
    <property type="nucleotide sequence ID" value="NZ_CP089391.1"/>
</dbReference>
<dbReference type="CDD" id="cd07022">
    <property type="entry name" value="S49_Sppa_36K_type"/>
    <property type="match status" value="1"/>
</dbReference>